<sequence length="282" mass="32128">MTRDRISRKVIWVLENKGLGNALQAWRLAILHGWKPDLEVASELAGNAASRGLVFETSWIYRDARRWKLQLPAKFIALCYLRRMNELDRYNAIKYASKSLDVMMRVDQRFLTDPIWKQVIKAQSTAGELAMDRLVKALPEPLPQEHQKDIVIGFAYVGNAPRALQFYRNLSSKDANVIRAVLQVVLRAPSPLLSDVSELENDAERFLNRLDAGREQRGHFLRVELVNHYARVGKVDMMKKHIEQLLSRESKSEWQASSPGGILPNALKGALHTTVPLHMSVV</sequence>
<gene>
    <name evidence="1" type="ORF">NDN08_003413</name>
</gene>
<evidence type="ECO:0000313" key="2">
    <source>
        <dbReference type="Proteomes" id="UP001157974"/>
    </source>
</evidence>
<name>A0AAV8UWN0_9RHOD</name>
<organism evidence="1 2">
    <name type="scientific">Rhodosorus marinus</name>
    <dbReference type="NCBI Taxonomy" id="101924"/>
    <lineage>
        <taxon>Eukaryota</taxon>
        <taxon>Rhodophyta</taxon>
        <taxon>Stylonematophyceae</taxon>
        <taxon>Stylonematales</taxon>
        <taxon>Stylonemataceae</taxon>
        <taxon>Rhodosorus</taxon>
    </lineage>
</organism>
<dbReference type="EMBL" id="JAMWBK010000003">
    <property type="protein sequence ID" value="KAJ8906929.1"/>
    <property type="molecule type" value="Genomic_DNA"/>
</dbReference>
<evidence type="ECO:0000313" key="1">
    <source>
        <dbReference type="EMBL" id="KAJ8906929.1"/>
    </source>
</evidence>
<dbReference type="AlphaFoldDB" id="A0AAV8UWN0"/>
<keyword evidence="2" id="KW-1185">Reference proteome</keyword>
<proteinExistence type="predicted"/>
<comment type="caution">
    <text evidence="1">The sequence shown here is derived from an EMBL/GenBank/DDBJ whole genome shotgun (WGS) entry which is preliminary data.</text>
</comment>
<accession>A0AAV8UWN0</accession>
<dbReference type="Proteomes" id="UP001157974">
    <property type="component" value="Unassembled WGS sequence"/>
</dbReference>
<reference evidence="1 2" key="1">
    <citation type="journal article" date="2023" name="Nat. Commun.">
        <title>Origin of minicircular mitochondrial genomes in red algae.</title>
        <authorList>
            <person name="Lee Y."/>
            <person name="Cho C.H."/>
            <person name="Lee Y.M."/>
            <person name="Park S.I."/>
            <person name="Yang J.H."/>
            <person name="West J.A."/>
            <person name="Bhattacharya D."/>
            <person name="Yoon H.S."/>
        </authorList>
    </citation>
    <scope>NUCLEOTIDE SEQUENCE [LARGE SCALE GENOMIC DNA]</scope>
    <source>
        <strain evidence="1 2">CCMP1338</strain>
        <tissue evidence="1">Whole cell</tissue>
    </source>
</reference>
<protein>
    <submittedName>
        <fullName evidence="1">Uncharacterized protein</fullName>
    </submittedName>
</protein>